<proteinExistence type="predicted"/>
<keyword evidence="1" id="KW-0812">Transmembrane</keyword>
<evidence type="ECO:0000313" key="2">
    <source>
        <dbReference type="EMBL" id="WOF16156.1"/>
    </source>
</evidence>
<feature type="transmembrane region" description="Helical" evidence="1">
    <location>
        <begin position="32"/>
        <end position="52"/>
    </location>
</feature>
<evidence type="ECO:0000313" key="3">
    <source>
        <dbReference type="Proteomes" id="UP001301797"/>
    </source>
</evidence>
<feature type="transmembrane region" description="Helical" evidence="1">
    <location>
        <begin position="167"/>
        <end position="187"/>
    </location>
</feature>
<feature type="transmembrane region" description="Helical" evidence="1">
    <location>
        <begin position="95"/>
        <end position="117"/>
    </location>
</feature>
<protein>
    <submittedName>
        <fullName evidence="2">Uncharacterized protein</fullName>
    </submittedName>
</protein>
<dbReference type="GeneID" id="85229564"/>
<accession>A0AA97I4B1</accession>
<name>A0AA97I4B1_9EURY</name>
<dbReference type="RefSeq" id="WP_317137735.1">
    <property type="nucleotide sequence ID" value="NZ_CP043875.1"/>
</dbReference>
<keyword evidence="1" id="KW-1133">Transmembrane helix</keyword>
<dbReference type="KEGG" id="mefw:F1737_05260"/>
<evidence type="ECO:0000256" key="1">
    <source>
        <dbReference type="SAM" id="Phobius"/>
    </source>
</evidence>
<feature type="transmembrane region" description="Helical" evidence="1">
    <location>
        <begin position="59"/>
        <end position="83"/>
    </location>
</feature>
<dbReference type="EMBL" id="CP043875">
    <property type="protein sequence ID" value="WOF16156.1"/>
    <property type="molecule type" value="Genomic_DNA"/>
</dbReference>
<feature type="transmembrane region" description="Helical" evidence="1">
    <location>
        <begin position="7"/>
        <end position="26"/>
    </location>
</feature>
<dbReference type="Proteomes" id="UP001301797">
    <property type="component" value="Chromosome"/>
</dbReference>
<keyword evidence="1" id="KW-0472">Membrane</keyword>
<feature type="transmembrane region" description="Helical" evidence="1">
    <location>
        <begin position="138"/>
        <end position="161"/>
    </location>
</feature>
<organism evidence="2 3">
    <name type="scientific">Methanochimaera problematica</name>
    <dbReference type="NCBI Taxonomy" id="2609417"/>
    <lineage>
        <taxon>Archaea</taxon>
        <taxon>Methanobacteriati</taxon>
        <taxon>Methanobacteriota</taxon>
        <taxon>Stenosarchaea group</taxon>
        <taxon>Methanomicrobia</taxon>
        <taxon>Methanomicrobiales</taxon>
        <taxon>Methanomicrobiaceae</taxon>
        <taxon>Methanochimaera</taxon>
    </lineage>
</organism>
<reference evidence="2 3" key="1">
    <citation type="submission" date="2019-09" db="EMBL/GenBank/DDBJ databases">
        <title>The complete genome of Methanoplanus sp. FWC-SCC4.</title>
        <authorList>
            <person name="Chen S.-C."/>
            <person name="Zhou Y.-Z."/>
            <person name="Lai M.-C."/>
        </authorList>
    </citation>
    <scope>NUCLEOTIDE SEQUENCE [LARGE SCALE GENOMIC DNA]</scope>
    <source>
        <strain evidence="2 3">FWC-SCC4</strain>
    </source>
</reference>
<dbReference type="AlphaFoldDB" id="A0AA97I4B1"/>
<gene>
    <name evidence="2" type="ORF">F1737_05260</name>
</gene>
<keyword evidence="3" id="KW-1185">Reference proteome</keyword>
<sequence length="194" mass="21638">MRYKAGFWPVIGALAIIIVFAGMLFYESIIGNHNLLSVIYGLGIIVFVISVIKISDNKISYLAGTLLGILFMLFGAGFTYLVISYNNFDIYSFNSILPSLIWILTGAVILMYCGFNLKKNQGFIIKDELSQKIDSLSFSYSWCLSLVLAIAMLFLMSLNILNVAPEILLGLLIFFMPFSAAVIQLYIMKMGNFS</sequence>